<keyword evidence="3" id="KW-1185">Reference proteome</keyword>
<evidence type="ECO:0000256" key="1">
    <source>
        <dbReference type="SAM" id="SignalP"/>
    </source>
</evidence>
<dbReference type="AlphaFoldDB" id="A0A4U6X0M9"/>
<evidence type="ECO:0000313" key="3">
    <source>
        <dbReference type="Proteomes" id="UP000310108"/>
    </source>
</evidence>
<evidence type="ECO:0000313" key="2">
    <source>
        <dbReference type="EMBL" id="TKW48433.1"/>
    </source>
</evidence>
<organism evidence="2 3">
    <name type="scientific">Colletotrichum tanaceti</name>
    <dbReference type="NCBI Taxonomy" id="1306861"/>
    <lineage>
        <taxon>Eukaryota</taxon>
        <taxon>Fungi</taxon>
        <taxon>Dikarya</taxon>
        <taxon>Ascomycota</taxon>
        <taxon>Pezizomycotina</taxon>
        <taxon>Sordariomycetes</taxon>
        <taxon>Hypocreomycetidae</taxon>
        <taxon>Glomerellales</taxon>
        <taxon>Glomerellaceae</taxon>
        <taxon>Colletotrichum</taxon>
        <taxon>Colletotrichum destructivum species complex</taxon>
    </lineage>
</organism>
<feature type="signal peptide" evidence="1">
    <location>
        <begin position="1"/>
        <end position="18"/>
    </location>
</feature>
<comment type="caution">
    <text evidence="2">The sequence shown here is derived from an EMBL/GenBank/DDBJ whole genome shotgun (WGS) entry which is preliminary data.</text>
</comment>
<keyword evidence="1" id="KW-0732">Signal</keyword>
<proteinExistence type="predicted"/>
<feature type="chain" id="PRO_5020864475" description="Antigenic cell wall galactomannoprotein" evidence="1">
    <location>
        <begin position="19"/>
        <end position="208"/>
    </location>
</feature>
<accession>A0A4U6X0M9</accession>
<gene>
    <name evidence="2" type="ORF">CTA1_2072</name>
</gene>
<name>A0A4U6X0M9_9PEZI</name>
<dbReference type="Proteomes" id="UP000310108">
    <property type="component" value="Unassembled WGS sequence"/>
</dbReference>
<dbReference type="EMBL" id="PJEX01001032">
    <property type="protein sequence ID" value="TKW48433.1"/>
    <property type="molecule type" value="Genomic_DNA"/>
</dbReference>
<sequence length="208" mass="21767">MRYSTILSSLATLCVVSALPTSLFLPVGNLPSQPTTGTLILRDLVALDGAISTLAGSLNTLDFSTDNAGNKDATLRQVLVNTIAYQITTQTARLNAQGITAKLSSADSLAIVNKLTNDITPHLKTVTDLLSRAKSSSILGFSTTLGGFLGGVLSPLGLVNYLDLIQTDTAGLITALLPFIDSTLQDQAISEAEVINNLLSATLDLYTN</sequence>
<dbReference type="OrthoDB" id="4832195at2759"/>
<reference evidence="2 3" key="1">
    <citation type="journal article" date="2019" name="PLoS ONE">
        <title>Comparative genome analysis indicates high evolutionary potential of pathogenicity genes in Colletotrichum tanaceti.</title>
        <authorList>
            <person name="Lelwala R.V."/>
            <person name="Korhonen P.K."/>
            <person name="Young N.D."/>
            <person name="Scott J.B."/>
            <person name="Ades P.A."/>
            <person name="Gasser R.B."/>
            <person name="Taylor P.W.J."/>
        </authorList>
    </citation>
    <scope>NUCLEOTIDE SEQUENCE [LARGE SCALE GENOMIC DNA]</scope>
    <source>
        <strain evidence="2">BRIP57314</strain>
    </source>
</reference>
<evidence type="ECO:0008006" key="4">
    <source>
        <dbReference type="Google" id="ProtNLM"/>
    </source>
</evidence>
<protein>
    <recommendedName>
        <fullName evidence="4">Antigenic cell wall galactomannoprotein</fullName>
    </recommendedName>
</protein>